<sequence length="332" mass="37483">MEENNLDRLTSQEISQLWGTYMGDSAQACILSYFLHITKDESIKIIVQDAYQGALEHLEIISALFKEESYPIPFGFSLDNDVTSSSNSELFSDSFILEFLHQFGRVGMRSHAVNLSLAVRKDTTDLFEKCLSDSIRLYNLAKNALIVNGLYIHSPFLEPAESADFIEEQGFLTGIFGDRRPLLSTEVTNLYANFQRNSLGASVMLGFSQVAKSKEISKHFIRGKEIAEKHCEIFSTFLKEDHLPAGLYWDSQVTDTTEYVFSDKLMMYVAGSLTAMGIGFYGLGLGASMRRDIAAAYNRLLMEIQLYAEDGMNIMIKHKWLESPPKAVRHKK</sequence>
<reference evidence="2 3" key="1">
    <citation type="journal article" date="2015" name="Stand. Genomic Sci.">
        <title>Genomic Encyclopedia of Bacterial and Archaeal Type Strains, Phase III: the genomes of soil and plant-associated and newly described type strains.</title>
        <authorList>
            <person name="Whitman W.B."/>
            <person name="Woyke T."/>
            <person name="Klenk H.P."/>
            <person name="Zhou Y."/>
            <person name="Lilburn T.G."/>
            <person name="Beck B.J."/>
            <person name="De Vos P."/>
            <person name="Vandamme P."/>
            <person name="Eisen J.A."/>
            <person name="Garrity G."/>
            <person name="Hugenholtz P."/>
            <person name="Kyrpides N.C."/>
        </authorList>
    </citation>
    <scope>NUCLEOTIDE SEQUENCE [LARGE SCALE GENOMIC DNA]</scope>
    <source>
        <strain evidence="2 3">CV53</strain>
    </source>
</reference>
<gene>
    <name evidence="2" type="ORF">EV146_104132</name>
</gene>
<name>A0A4R2BHJ9_9BACI</name>
<keyword evidence="1" id="KW-1133">Transmembrane helix</keyword>
<protein>
    <submittedName>
        <fullName evidence="2">Uncharacterized protein DUF3231</fullName>
    </submittedName>
</protein>
<evidence type="ECO:0000313" key="3">
    <source>
        <dbReference type="Proteomes" id="UP000295689"/>
    </source>
</evidence>
<keyword evidence="1" id="KW-0812">Transmembrane</keyword>
<accession>A0A4R2BHJ9</accession>
<dbReference type="InterPro" id="IPR021617">
    <property type="entry name" value="DUF3231"/>
</dbReference>
<dbReference type="Pfam" id="PF11553">
    <property type="entry name" value="DUF3231"/>
    <property type="match status" value="2"/>
</dbReference>
<dbReference type="EMBL" id="SLVV01000004">
    <property type="protein sequence ID" value="TCN26025.1"/>
    <property type="molecule type" value="Genomic_DNA"/>
</dbReference>
<evidence type="ECO:0000313" key="2">
    <source>
        <dbReference type="EMBL" id="TCN26025.1"/>
    </source>
</evidence>
<organism evidence="2 3">
    <name type="scientific">Mesobacillus foraminis</name>
    <dbReference type="NCBI Taxonomy" id="279826"/>
    <lineage>
        <taxon>Bacteria</taxon>
        <taxon>Bacillati</taxon>
        <taxon>Bacillota</taxon>
        <taxon>Bacilli</taxon>
        <taxon>Bacillales</taxon>
        <taxon>Bacillaceae</taxon>
        <taxon>Mesobacillus</taxon>
    </lineage>
</organism>
<comment type="caution">
    <text evidence="2">The sequence shown here is derived from an EMBL/GenBank/DDBJ whole genome shotgun (WGS) entry which is preliminary data.</text>
</comment>
<dbReference type="AlphaFoldDB" id="A0A4R2BHJ9"/>
<dbReference type="InterPro" id="IPR012347">
    <property type="entry name" value="Ferritin-like"/>
</dbReference>
<proteinExistence type="predicted"/>
<evidence type="ECO:0000256" key="1">
    <source>
        <dbReference type="SAM" id="Phobius"/>
    </source>
</evidence>
<keyword evidence="1" id="KW-0472">Membrane</keyword>
<feature type="transmembrane region" description="Helical" evidence="1">
    <location>
        <begin position="265"/>
        <end position="283"/>
    </location>
</feature>
<dbReference type="Proteomes" id="UP000295689">
    <property type="component" value="Unassembled WGS sequence"/>
</dbReference>
<keyword evidence="3" id="KW-1185">Reference proteome</keyword>
<dbReference type="Gene3D" id="1.20.1260.10">
    <property type="match status" value="2"/>
</dbReference>